<sequence>MKQTFERMKRCLLPVVGATLTATLLLPVQSAQAATALDPVPAAYTLTRIDGDKSALISSAENAGVAKASITDVLGARTGRPSLCHGTGMNGALRYDGFCWDDTDDRTGYTDKNSDPALNGGWMPQGFTGSHDATDSGLYAGQHLYAASWYFGNYENGKANEQYSRISLVKSTGDTVTYGHVALVEPTHGNFKKPAYLSHADGLAWYGDRLYVANGVELQVYDLGHLWKMTDAGPATKGTTGLGKDAQGNVTTSARYHSWALPLVARYTTKPEYVADAPGTDVPDKTEPGSLKKNQPFPDSTDTYAGNPRSCGPTNGVVCLSSLSVDRSTSSLVSVENRREGGARIVRWPLGQLAADSTVVNSRTTGYTTPVFNVQGTATDGTNFYMSGDCPTTWPKGFSCVHVAAPGQAPRVLTQSAWLTQGLSWDPNAKRLWGLNEALEDSAGPHRVVFSLDPSAGREVDGWSWISNFNKPGSVCATPAGESTDNGTVVTVYHCTGAASQRWAFVDGRLVHKASGKCLTPRGDAEGTDGTVLTLWTCNPSALSQLFHRDGATITNRLGKAVTPKGNSLADGVWLTLWTNNRANVQEWSVKGF</sequence>
<organism evidence="4 5">
    <name type="scientific">Streptomyces pulveraceus</name>
    <dbReference type="NCBI Taxonomy" id="68258"/>
    <lineage>
        <taxon>Bacteria</taxon>
        <taxon>Bacillati</taxon>
        <taxon>Actinomycetota</taxon>
        <taxon>Actinomycetes</taxon>
        <taxon>Kitasatosporales</taxon>
        <taxon>Streptomycetaceae</taxon>
        <taxon>Streptomyces</taxon>
    </lineage>
</organism>
<evidence type="ECO:0000313" key="4">
    <source>
        <dbReference type="EMBL" id="MFC5914742.1"/>
    </source>
</evidence>
<feature type="signal peptide" evidence="2">
    <location>
        <begin position="1"/>
        <end position="33"/>
    </location>
</feature>
<proteinExistence type="predicted"/>
<keyword evidence="5" id="KW-1185">Reference proteome</keyword>
<dbReference type="SMART" id="SM00458">
    <property type="entry name" value="RICIN"/>
    <property type="match status" value="1"/>
</dbReference>
<dbReference type="Pfam" id="PF00652">
    <property type="entry name" value="Ricin_B_lectin"/>
    <property type="match status" value="1"/>
</dbReference>
<dbReference type="InterPro" id="IPR035992">
    <property type="entry name" value="Ricin_B-like_lectins"/>
</dbReference>
<dbReference type="PROSITE" id="PS50231">
    <property type="entry name" value="RICIN_B_LECTIN"/>
    <property type="match status" value="1"/>
</dbReference>
<dbReference type="Gene3D" id="2.80.10.50">
    <property type="match status" value="1"/>
</dbReference>
<dbReference type="EMBL" id="JBHSPU010000014">
    <property type="protein sequence ID" value="MFC5914742.1"/>
    <property type="molecule type" value="Genomic_DNA"/>
</dbReference>
<dbReference type="Proteomes" id="UP001596200">
    <property type="component" value="Unassembled WGS sequence"/>
</dbReference>
<feature type="chain" id="PRO_5045220961" evidence="2">
    <location>
        <begin position="34"/>
        <end position="593"/>
    </location>
</feature>
<protein>
    <submittedName>
        <fullName evidence="4">RICIN domain-containing protein</fullName>
    </submittedName>
</protein>
<dbReference type="CDD" id="cd00161">
    <property type="entry name" value="beta-trefoil_Ricin-like"/>
    <property type="match status" value="1"/>
</dbReference>
<comment type="caution">
    <text evidence="4">The sequence shown here is derived from an EMBL/GenBank/DDBJ whole genome shotgun (WGS) entry which is preliminary data.</text>
</comment>
<dbReference type="InterPro" id="IPR000772">
    <property type="entry name" value="Ricin_B_lectin"/>
</dbReference>
<dbReference type="SUPFAM" id="SSF50370">
    <property type="entry name" value="Ricin B-like lectins"/>
    <property type="match status" value="1"/>
</dbReference>
<evidence type="ECO:0000256" key="2">
    <source>
        <dbReference type="SAM" id="SignalP"/>
    </source>
</evidence>
<dbReference type="RefSeq" id="WP_344517123.1">
    <property type="nucleotide sequence ID" value="NZ_BAAATU010000058.1"/>
</dbReference>
<evidence type="ECO:0000259" key="3">
    <source>
        <dbReference type="SMART" id="SM00458"/>
    </source>
</evidence>
<gene>
    <name evidence="4" type="ORF">ACFP1B_15080</name>
</gene>
<reference evidence="5" key="1">
    <citation type="journal article" date="2019" name="Int. J. Syst. Evol. Microbiol.">
        <title>The Global Catalogue of Microorganisms (GCM) 10K type strain sequencing project: providing services to taxonomists for standard genome sequencing and annotation.</title>
        <authorList>
            <consortium name="The Broad Institute Genomics Platform"/>
            <consortium name="The Broad Institute Genome Sequencing Center for Infectious Disease"/>
            <person name="Wu L."/>
            <person name="Ma J."/>
        </authorList>
    </citation>
    <scope>NUCLEOTIDE SEQUENCE [LARGE SCALE GENOMIC DNA]</scope>
    <source>
        <strain evidence="5">JCM 4147</strain>
    </source>
</reference>
<name>A0ABW1GLJ2_9ACTN</name>
<evidence type="ECO:0000313" key="5">
    <source>
        <dbReference type="Proteomes" id="UP001596200"/>
    </source>
</evidence>
<feature type="region of interest" description="Disordered" evidence="1">
    <location>
        <begin position="275"/>
        <end position="307"/>
    </location>
</feature>
<keyword evidence="2" id="KW-0732">Signal</keyword>
<feature type="domain" description="Ricin B lectin" evidence="3">
    <location>
        <begin position="463"/>
        <end position="591"/>
    </location>
</feature>
<accession>A0ABW1GLJ2</accession>
<evidence type="ECO:0000256" key="1">
    <source>
        <dbReference type="SAM" id="MobiDB-lite"/>
    </source>
</evidence>